<dbReference type="AlphaFoldDB" id="A0AAE3KZS9"/>
<feature type="transmembrane region" description="Helical" evidence="1">
    <location>
        <begin position="74"/>
        <end position="93"/>
    </location>
</feature>
<keyword evidence="3" id="KW-1185">Reference proteome</keyword>
<evidence type="ECO:0000313" key="3">
    <source>
        <dbReference type="Proteomes" id="UP001205748"/>
    </source>
</evidence>
<sequence>MEWGSTFILLMSLILLYTIGLSLFASIVLIIKMITGNKVLAYMAIWTILVPEVLNQEGSVILSNISFSIKYLASYIPALLNILKFGGITLLIFEMGRMLYKKEEVYNTKKLLMSGNNDEDEIY</sequence>
<organism evidence="2 3">
    <name type="scientific">Irregularibacter muris</name>
    <dbReference type="NCBI Taxonomy" id="1796619"/>
    <lineage>
        <taxon>Bacteria</taxon>
        <taxon>Bacillati</taxon>
        <taxon>Bacillota</taxon>
        <taxon>Clostridia</taxon>
        <taxon>Eubacteriales</taxon>
        <taxon>Eubacteriaceae</taxon>
        <taxon>Irregularibacter</taxon>
    </lineage>
</organism>
<evidence type="ECO:0000313" key="2">
    <source>
        <dbReference type="EMBL" id="MCR1899685.1"/>
    </source>
</evidence>
<gene>
    <name evidence="2" type="ORF">NSA47_11930</name>
</gene>
<keyword evidence="1" id="KW-1133">Transmembrane helix</keyword>
<keyword evidence="1" id="KW-0472">Membrane</keyword>
<evidence type="ECO:0000256" key="1">
    <source>
        <dbReference type="SAM" id="Phobius"/>
    </source>
</evidence>
<comment type="caution">
    <text evidence="2">The sequence shown here is derived from an EMBL/GenBank/DDBJ whole genome shotgun (WGS) entry which is preliminary data.</text>
</comment>
<proteinExistence type="predicted"/>
<keyword evidence="1" id="KW-0812">Transmembrane</keyword>
<dbReference type="Proteomes" id="UP001205748">
    <property type="component" value="Unassembled WGS sequence"/>
</dbReference>
<protein>
    <submittedName>
        <fullName evidence="2">Uncharacterized protein</fullName>
    </submittedName>
</protein>
<accession>A0AAE3KZS9</accession>
<name>A0AAE3KZS9_9FIRM</name>
<reference evidence="2" key="1">
    <citation type="submission" date="2022-07" db="EMBL/GenBank/DDBJ databases">
        <title>Enhanced cultured diversity of the mouse gut microbiota enables custom-made synthetic communities.</title>
        <authorList>
            <person name="Afrizal A."/>
        </authorList>
    </citation>
    <scope>NUCLEOTIDE SEQUENCE</scope>
    <source>
        <strain evidence="2">DSM 28593</strain>
    </source>
</reference>
<dbReference type="EMBL" id="JANKAS010000012">
    <property type="protein sequence ID" value="MCR1899685.1"/>
    <property type="molecule type" value="Genomic_DNA"/>
</dbReference>
<feature type="transmembrane region" description="Helical" evidence="1">
    <location>
        <begin position="6"/>
        <end position="31"/>
    </location>
</feature>